<proteinExistence type="predicted"/>
<dbReference type="Pfam" id="PF14244">
    <property type="entry name" value="Retrotran_gag_3"/>
    <property type="match status" value="1"/>
</dbReference>
<dbReference type="PANTHER" id="PTHR37610">
    <property type="entry name" value="CCHC-TYPE DOMAIN-CONTAINING PROTEIN"/>
    <property type="match status" value="1"/>
</dbReference>
<comment type="caution">
    <text evidence="2">The sequence shown here is derived from an EMBL/GenBank/DDBJ whole genome shotgun (WGS) entry which is preliminary data.</text>
</comment>
<dbReference type="AlphaFoldDB" id="A0A392QJZ4"/>
<protein>
    <recommendedName>
        <fullName evidence="1">Retrotransposon Copia-like N-terminal domain-containing protein</fullName>
    </recommendedName>
</protein>
<evidence type="ECO:0000313" key="2">
    <source>
        <dbReference type="EMBL" id="MCI24030.1"/>
    </source>
</evidence>
<dbReference type="InterPro" id="IPR029472">
    <property type="entry name" value="Copia-like_N"/>
</dbReference>
<dbReference type="Proteomes" id="UP000265520">
    <property type="component" value="Unassembled WGS sequence"/>
</dbReference>
<keyword evidence="3" id="KW-1185">Reference proteome</keyword>
<name>A0A392QJZ4_9FABA</name>
<organism evidence="2 3">
    <name type="scientific">Trifolium medium</name>
    <dbReference type="NCBI Taxonomy" id="97028"/>
    <lineage>
        <taxon>Eukaryota</taxon>
        <taxon>Viridiplantae</taxon>
        <taxon>Streptophyta</taxon>
        <taxon>Embryophyta</taxon>
        <taxon>Tracheophyta</taxon>
        <taxon>Spermatophyta</taxon>
        <taxon>Magnoliopsida</taxon>
        <taxon>eudicotyledons</taxon>
        <taxon>Gunneridae</taxon>
        <taxon>Pentapetalae</taxon>
        <taxon>rosids</taxon>
        <taxon>fabids</taxon>
        <taxon>Fabales</taxon>
        <taxon>Fabaceae</taxon>
        <taxon>Papilionoideae</taxon>
        <taxon>50 kb inversion clade</taxon>
        <taxon>NPAAA clade</taxon>
        <taxon>Hologalegina</taxon>
        <taxon>IRL clade</taxon>
        <taxon>Trifolieae</taxon>
        <taxon>Trifolium</taxon>
    </lineage>
</organism>
<feature type="domain" description="Retrotransposon Copia-like N-terminal" evidence="1">
    <location>
        <begin position="20"/>
        <end position="67"/>
    </location>
</feature>
<evidence type="ECO:0000313" key="3">
    <source>
        <dbReference type="Proteomes" id="UP000265520"/>
    </source>
</evidence>
<dbReference type="EMBL" id="LXQA010139226">
    <property type="protein sequence ID" value="MCI24030.1"/>
    <property type="molecule type" value="Genomic_DNA"/>
</dbReference>
<reference evidence="2 3" key="1">
    <citation type="journal article" date="2018" name="Front. Plant Sci.">
        <title>Red Clover (Trifolium pratense) and Zigzag Clover (T. medium) - A Picture of Genomic Similarities and Differences.</title>
        <authorList>
            <person name="Dluhosova J."/>
            <person name="Istvanek J."/>
            <person name="Nedelnik J."/>
            <person name="Repkova J."/>
        </authorList>
    </citation>
    <scope>NUCLEOTIDE SEQUENCE [LARGE SCALE GENOMIC DNA]</scope>
    <source>
        <strain evidence="3">cv. 10/8</strain>
        <tissue evidence="2">Leaf</tissue>
    </source>
</reference>
<accession>A0A392QJZ4</accession>
<evidence type="ECO:0000259" key="1">
    <source>
        <dbReference type="Pfam" id="PF14244"/>
    </source>
</evidence>
<dbReference type="PANTHER" id="PTHR37610:SF55">
    <property type="entry name" value="RETROTRANSPOSON COPIA-LIKE N-TERMINAL DOMAIN-CONTAINING PROTEIN"/>
    <property type="match status" value="1"/>
</dbReference>
<sequence>MANSSFSDFATNPSNPYYLHPNENPPLVLVTPSLDNKNCQTWSRSMRVALISKNKLKFFDGTLNPPPVSEFGPSS</sequence>